<evidence type="ECO:0000313" key="2">
    <source>
        <dbReference type="Proteomes" id="UP001162881"/>
    </source>
</evidence>
<dbReference type="Proteomes" id="UP001162881">
    <property type="component" value="Unassembled WGS sequence"/>
</dbReference>
<proteinExistence type="predicted"/>
<protein>
    <submittedName>
        <fullName evidence="1">Uncharacterized protein</fullName>
    </submittedName>
</protein>
<dbReference type="RefSeq" id="WP_244019266.1">
    <property type="nucleotide sequence ID" value="NZ_JALHLF010000026.1"/>
</dbReference>
<comment type="caution">
    <text evidence="1">The sequence shown here is derived from an EMBL/GenBank/DDBJ whole genome shotgun (WGS) entry which is preliminary data.</text>
</comment>
<dbReference type="EMBL" id="JALHLF010000026">
    <property type="protein sequence ID" value="MCJ2182807.1"/>
    <property type="molecule type" value="Genomic_DNA"/>
</dbReference>
<dbReference type="InterPro" id="IPR029014">
    <property type="entry name" value="NiFe-Hase_large"/>
</dbReference>
<dbReference type="Gene3D" id="1.10.645.10">
    <property type="entry name" value="Cytochrome-c3 Hydrogenase, chain B"/>
    <property type="match status" value="2"/>
</dbReference>
<accession>A0ABT0BCQ0</accession>
<keyword evidence="2" id="KW-1185">Reference proteome</keyword>
<reference evidence="1" key="1">
    <citation type="submission" date="2022-03" db="EMBL/GenBank/DDBJ databases">
        <title>Identification of a novel bacterium isolated from mangrove sediments.</title>
        <authorList>
            <person name="Pan X."/>
        </authorList>
    </citation>
    <scope>NUCLEOTIDE SEQUENCE</scope>
    <source>
        <strain evidence="1">B1949</strain>
    </source>
</reference>
<name>A0ABT0BCQ0_9SPHN</name>
<evidence type="ECO:0000313" key="1">
    <source>
        <dbReference type="EMBL" id="MCJ2182807.1"/>
    </source>
</evidence>
<organism evidence="1 2">
    <name type="scientific">Novosphingobium organovorum</name>
    <dbReference type="NCBI Taxonomy" id="2930092"/>
    <lineage>
        <taxon>Bacteria</taxon>
        <taxon>Pseudomonadati</taxon>
        <taxon>Pseudomonadota</taxon>
        <taxon>Alphaproteobacteria</taxon>
        <taxon>Sphingomonadales</taxon>
        <taxon>Sphingomonadaceae</taxon>
        <taxon>Novosphingobium</taxon>
    </lineage>
</organism>
<gene>
    <name evidence="1" type="ORF">MTR62_08900</name>
</gene>
<sequence length="337" mass="35258">MIRRPALAITVPPPESGARLRIAYAPTGVAARLVHGQIAQAVPATIGRLFAVCTSAQELASWLALCAAQGHAAEPVRLATLRHAASLEALRETALHVLLVWPSLYGEPGGRAAAAAIMAATRGEGDGPAIARTLAEAVFGCDPDEWLARHEGGRCASRWVFARETQAAHLLDRALADREMPIHPAPSADGPLARMAGSSFVADFEPGSLAAHRAARLVELARLAASFARGAPELPETRVSSGAAGEAYAQVACARGTLVHTVRLGDGRIADYGVVSPTDAAFAPTGHGRAWLQTVADGTLDRPRQAREAALRLVLAAIDPCVEHAFVFETEPMEGAL</sequence>
<dbReference type="SUPFAM" id="SSF56762">
    <property type="entry name" value="HydB/Nqo4-like"/>
    <property type="match status" value="1"/>
</dbReference>